<proteinExistence type="predicted"/>
<dbReference type="Proteomes" id="UP000215902">
    <property type="component" value="Unassembled WGS sequence"/>
</dbReference>
<evidence type="ECO:0000313" key="3">
    <source>
        <dbReference type="Proteomes" id="UP000215902"/>
    </source>
</evidence>
<name>A0A267H6K2_9PLAT</name>
<dbReference type="PANTHER" id="PTHR48465:SF1">
    <property type="entry name" value="PROTEIN SSUH2 HOMOLOG"/>
    <property type="match status" value="1"/>
</dbReference>
<evidence type="ECO:0000313" key="2">
    <source>
        <dbReference type="EMBL" id="PAA93921.1"/>
    </source>
</evidence>
<reference evidence="2 3" key="1">
    <citation type="submission" date="2017-06" db="EMBL/GenBank/DDBJ databases">
        <title>A platform for efficient transgenesis in Macrostomum lignano, a flatworm model organism for stem cell research.</title>
        <authorList>
            <person name="Berezikov E."/>
        </authorList>
    </citation>
    <scope>NUCLEOTIDE SEQUENCE [LARGE SCALE GENOMIC DNA]</scope>
    <source>
        <strain evidence="2">DV1</strain>
        <tissue evidence="2">Whole organism</tissue>
    </source>
</reference>
<dbReference type="AlphaFoldDB" id="A0A267H6K2"/>
<evidence type="ECO:0000256" key="1">
    <source>
        <dbReference type="SAM" id="MobiDB-lite"/>
    </source>
</evidence>
<protein>
    <submittedName>
        <fullName evidence="2">Uncharacterized protein</fullName>
    </submittedName>
</protein>
<keyword evidence="3" id="KW-1185">Reference proteome</keyword>
<gene>
    <name evidence="2" type="ORF">BOX15_Mlig013999g1</name>
</gene>
<feature type="region of interest" description="Disordered" evidence="1">
    <location>
        <begin position="58"/>
        <end position="83"/>
    </location>
</feature>
<feature type="non-terminal residue" evidence="2">
    <location>
        <position position="1"/>
    </location>
</feature>
<dbReference type="EMBL" id="NIVC01000019">
    <property type="protein sequence ID" value="PAA93921.1"/>
    <property type="molecule type" value="Genomic_DNA"/>
</dbReference>
<feature type="compositionally biased region" description="Basic residues" evidence="1">
    <location>
        <begin position="72"/>
        <end position="83"/>
    </location>
</feature>
<organism evidence="2 3">
    <name type="scientific">Macrostomum lignano</name>
    <dbReference type="NCBI Taxonomy" id="282301"/>
    <lineage>
        <taxon>Eukaryota</taxon>
        <taxon>Metazoa</taxon>
        <taxon>Spiralia</taxon>
        <taxon>Lophotrochozoa</taxon>
        <taxon>Platyhelminthes</taxon>
        <taxon>Rhabditophora</taxon>
        <taxon>Macrostomorpha</taxon>
        <taxon>Macrostomida</taxon>
        <taxon>Macrostomidae</taxon>
        <taxon>Macrostomum</taxon>
    </lineage>
</organism>
<accession>A0A267H6K2</accession>
<dbReference type="InterPro" id="IPR052789">
    <property type="entry name" value="SSUH2_homolog"/>
</dbReference>
<dbReference type="OrthoDB" id="6081581at2759"/>
<dbReference type="PANTHER" id="PTHR48465">
    <property type="entry name" value="PROTEIN SSUH2 HOMOLOG"/>
    <property type="match status" value="1"/>
</dbReference>
<sequence length="440" mass="49246">LCPRCGCCHGDSGFININKTRHRIAFASVNHTHKRPRSSTMGFKIGVLEIDTDYSSSETSLASSSSDEQKKMNKKAAKGKDHKYRAEKVPTYESIIGPPAYRKKGEERKKTRFLPPPAAAVTKEAKATPIDLPKDVGKMDEPEVRAALLKFVNSQACWRSGAAEGMSISNLKLTNAFIYRCEMFVEVRKVKWISQGYKKGDKLDPPAAGAAPMPWDMEMLPKQQWKEEKRKAEVPHTASVRKCWYCKGKGQVRCRDCKGQAHFPCSGCNGGGLVAGPEGEVPCWSCGGSGQSACGRCHGSGKYKCKTCSGQKKLKWCVRNHTKWEAHHEDKIHEETALPDKLVSEVKGQEMYRDEGEVLTPLNEFPEQCIVQFSKELLPAMSAKYSKEGRILAMRHTVLATPVTEVDWKFEDQGGKFFVYGLDRRVYFPDYPQQCCCSLL</sequence>
<comment type="caution">
    <text evidence="2">The sequence shown here is derived from an EMBL/GenBank/DDBJ whole genome shotgun (WGS) entry which is preliminary data.</text>
</comment>